<dbReference type="RefSeq" id="WP_109943756.1">
    <property type="nucleotide sequence ID" value="NZ_QGGF01000076.1"/>
</dbReference>
<name>A0A317KCJ8_9ACTN</name>
<dbReference type="SUPFAM" id="SSF88713">
    <property type="entry name" value="Glycoside hydrolase/deacetylase"/>
    <property type="match status" value="1"/>
</dbReference>
<gene>
    <name evidence="2" type="ORF">DLJ46_06515</name>
</gene>
<dbReference type="InterPro" id="IPR002509">
    <property type="entry name" value="NODB_dom"/>
</dbReference>
<dbReference type="Proteomes" id="UP000245683">
    <property type="component" value="Unassembled WGS sequence"/>
</dbReference>
<dbReference type="GO" id="GO:0016810">
    <property type="term" value="F:hydrolase activity, acting on carbon-nitrogen (but not peptide) bonds"/>
    <property type="evidence" value="ECO:0007669"/>
    <property type="project" value="InterPro"/>
</dbReference>
<proteinExistence type="predicted"/>
<dbReference type="Gene3D" id="3.20.20.370">
    <property type="entry name" value="Glycoside hydrolase/deacetylase"/>
    <property type="match status" value="1"/>
</dbReference>
<accession>A0A317KCJ8</accession>
<dbReference type="CDD" id="cd10917">
    <property type="entry name" value="CE4_NodB_like_6s_7s"/>
    <property type="match status" value="1"/>
</dbReference>
<organism evidence="2 3">
    <name type="scientific">Micromonospora globispora</name>
    <dbReference type="NCBI Taxonomy" id="1450148"/>
    <lineage>
        <taxon>Bacteria</taxon>
        <taxon>Bacillati</taxon>
        <taxon>Actinomycetota</taxon>
        <taxon>Actinomycetes</taxon>
        <taxon>Micromonosporales</taxon>
        <taxon>Micromonosporaceae</taxon>
        <taxon>Micromonospora</taxon>
    </lineage>
</organism>
<evidence type="ECO:0000259" key="1">
    <source>
        <dbReference type="PROSITE" id="PS51677"/>
    </source>
</evidence>
<comment type="caution">
    <text evidence="2">The sequence shown here is derived from an EMBL/GenBank/DDBJ whole genome shotgun (WGS) entry which is preliminary data.</text>
</comment>
<dbReference type="OrthoDB" id="3864432at2"/>
<evidence type="ECO:0000313" key="3">
    <source>
        <dbReference type="Proteomes" id="UP000245683"/>
    </source>
</evidence>
<dbReference type="InterPro" id="IPR011330">
    <property type="entry name" value="Glyco_hydro/deAcase_b/a-brl"/>
</dbReference>
<feature type="domain" description="NodB homology" evidence="1">
    <location>
        <begin position="41"/>
        <end position="226"/>
    </location>
</feature>
<dbReference type="AlphaFoldDB" id="A0A317KCJ8"/>
<dbReference type="PANTHER" id="PTHR10587">
    <property type="entry name" value="GLYCOSYL TRANSFERASE-RELATED"/>
    <property type="match status" value="1"/>
</dbReference>
<dbReference type="Pfam" id="PF01522">
    <property type="entry name" value="Polysacc_deac_1"/>
    <property type="match status" value="1"/>
</dbReference>
<evidence type="ECO:0000313" key="2">
    <source>
        <dbReference type="EMBL" id="PWU50597.1"/>
    </source>
</evidence>
<dbReference type="InterPro" id="IPR050248">
    <property type="entry name" value="Polysacc_deacetylase_ArnD"/>
</dbReference>
<sequence>MRWLAGGLLLVAIILAGYWAFLSPYCQLFGRYPYRGASTKRVVALTFDDGPNEPYTSQILDYLDSRHVRATFFQVGSCVERHPATTRRMITAGHVVGNHSLTHSFSSYLRPGRYKREVHRTQEVLRQYVGRAPALARSPWLWRHPPLLRMLRAAALQPVSGVFCHALEVLQIDAAAIARKAIAKTRPGTILIFHDGFDARGGNRSQTVEAVKLTTEALLASGFHFVTVDELLDVPAYQPDVGH</sequence>
<dbReference type="PROSITE" id="PS51677">
    <property type="entry name" value="NODB"/>
    <property type="match status" value="1"/>
</dbReference>
<dbReference type="EMBL" id="QGSV01000106">
    <property type="protein sequence ID" value="PWU50597.1"/>
    <property type="molecule type" value="Genomic_DNA"/>
</dbReference>
<keyword evidence="3" id="KW-1185">Reference proteome</keyword>
<protein>
    <submittedName>
        <fullName evidence="2">Chitooligosaccharide deacetylase</fullName>
    </submittedName>
</protein>
<reference evidence="3" key="1">
    <citation type="submission" date="2018-05" db="EMBL/GenBank/DDBJ databases">
        <title>Micromonospora globispora sp. nov. and Micromonospora rugosa sp. nov., isolated from marine sediment.</title>
        <authorList>
            <person name="Carro L."/>
            <person name="Aysel V."/>
            <person name="Cetin D."/>
            <person name="Igual J.M."/>
            <person name="Klenk H.-P."/>
            <person name="Trujillo M.E."/>
            <person name="Sahin N."/>
        </authorList>
    </citation>
    <scope>NUCLEOTIDE SEQUENCE [LARGE SCALE GENOMIC DNA]</scope>
    <source>
        <strain evidence="3">S2904</strain>
    </source>
</reference>
<dbReference type="GO" id="GO:0005975">
    <property type="term" value="P:carbohydrate metabolic process"/>
    <property type="evidence" value="ECO:0007669"/>
    <property type="project" value="InterPro"/>
</dbReference>